<name>A0A8J3QDE6_9ACTN</name>
<dbReference type="SUPFAM" id="SSF52821">
    <property type="entry name" value="Rhodanese/Cell cycle control phosphatase"/>
    <property type="match status" value="2"/>
</dbReference>
<dbReference type="Gene3D" id="3.40.250.10">
    <property type="entry name" value="Rhodanese-like domain"/>
    <property type="match status" value="2"/>
</dbReference>
<protein>
    <submittedName>
        <fullName evidence="4">Sulfurtransferase</fullName>
    </submittedName>
</protein>
<keyword evidence="2" id="KW-0677">Repeat</keyword>
<gene>
    <name evidence="4" type="primary">sseA</name>
    <name evidence="4" type="ORF">Rhe02_67080</name>
</gene>
<dbReference type="InterPro" id="IPR036873">
    <property type="entry name" value="Rhodanese-like_dom_sf"/>
</dbReference>
<evidence type="ECO:0000313" key="4">
    <source>
        <dbReference type="EMBL" id="GIH08641.1"/>
    </source>
</evidence>
<keyword evidence="5" id="KW-1185">Reference proteome</keyword>
<organism evidence="4 5">
    <name type="scientific">Rhizocola hellebori</name>
    <dbReference type="NCBI Taxonomy" id="1392758"/>
    <lineage>
        <taxon>Bacteria</taxon>
        <taxon>Bacillati</taxon>
        <taxon>Actinomycetota</taxon>
        <taxon>Actinomycetes</taxon>
        <taxon>Micromonosporales</taxon>
        <taxon>Micromonosporaceae</taxon>
        <taxon>Rhizocola</taxon>
    </lineage>
</organism>
<dbReference type="CDD" id="cd01448">
    <property type="entry name" value="TST_Repeat_1"/>
    <property type="match status" value="1"/>
</dbReference>
<dbReference type="InterPro" id="IPR001763">
    <property type="entry name" value="Rhodanese-like_dom"/>
</dbReference>
<evidence type="ECO:0000256" key="2">
    <source>
        <dbReference type="ARBA" id="ARBA00022737"/>
    </source>
</evidence>
<evidence type="ECO:0000256" key="1">
    <source>
        <dbReference type="ARBA" id="ARBA00022679"/>
    </source>
</evidence>
<evidence type="ECO:0000313" key="5">
    <source>
        <dbReference type="Proteomes" id="UP000612899"/>
    </source>
</evidence>
<dbReference type="Pfam" id="PF00581">
    <property type="entry name" value="Rhodanese"/>
    <property type="match status" value="2"/>
</dbReference>
<feature type="domain" description="Rhodanese" evidence="3">
    <location>
        <begin position="17"/>
        <end position="134"/>
    </location>
</feature>
<dbReference type="RefSeq" id="WP_203912387.1">
    <property type="nucleotide sequence ID" value="NZ_BONY01000052.1"/>
</dbReference>
<keyword evidence="1" id="KW-0808">Transferase</keyword>
<dbReference type="EMBL" id="BONY01000052">
    <property type="protein sequence ID" value="GIH08641.1"/>
    <property type="molecule type" value="Genomic_DNA"/>
</dbReference>
<reference evidence="4" key="1">
    <citation type="submission" date="2021-01" db="EMBL/GenBank/DDBJ databases">
        <title>Whole genome shotgun sequence of Rhizocola hellebori NBRC 109834.</title>
        <authorList>
            <person name="Komaki H."/>
            <person name="Tamura T."/>
        </authorList>
    </citation>
    <scope>NUCLEOTIDE SEQUENCE</scope>
    <source>
        <strain evidence="4">NBRC 109834</strain>
    </source>
</reference>
<dbReference type="InterPro" id="IPR001307">
    <property type="entry name" value="Thiosulphate_STrfase_CS"/>
</dbReference>
<proteinExistence type="predicted"/>
<dbReference type="InterPro" id="IPR045078">
    <property type="entry name" value="TST/MPST-like"/>
</dbReference>
<dbReference type="SMART" id="SM00450">
    <property type="entry name" value="RHOD"/>
    <property type="match status" value="2"/>
</dbReference>
<dbReference type="PROSITE" id="PS50206">
    <property type="entry name" value="RHODANESE_3"/>
    <property type="match status" value="2"/>
</dbReference>
<dbReference type="Proteomes" id="UP000612899">
    <property type="component" value="Unassembled WGS sequence"/>
</dbReference>
<dbReference type="AlphaFoldDB" id="A0A8J3QDE6"/>
<sequence length="272" mass="28543">MPRPLIDAASLAAKLSAENPPTVLDVRWKLGAPSAYPDYLAGHVPGAAFVDLEQELCGPAGAGGRHPLPDPEQLQVALRAAGVSSDREVVVYDHGDGMAAARAWWTLRWAGHHLVRVLDGGYPAWVAAAGPISVEPSAVTPGEFKVEPGAMPVLDAEEAARVAREGALLDARAPERFRGETEPIDPVAGHIPGAMNMPYAKLVNADGTMRDDLISILPAAVQVGAYCGSGITAAHTVLALFQAGRDDAALYVGSWSHWITDEDRPIATGDGE</sequence>
<evidence type="ECO:0000259" key="3">
    <source>
        <dbReference type="PROSITE" id="PS50206"/>
    </source>
</evidence>
<dbReference type="PROSITE" id="PS00380">
    <property type="entry name" value="RHODANESE_1"/>
    <property type="match status" value="1"/>
</dbReference>
<dbReference type="PANTHER" id="PTHR11364">
    <property type="entry name" value="THIOSULFATE SULFERTANSFERASE"/>
    <property type="match status" value="1"/>
</dbReference>
<dbReference type="PANTHER" id="PTHR11364:SF27">
    <property type="entry name" value="SULFURTRANSFERASE"/>
    <property type="match status" value="1"/>
</dbReference>
<feature type="domain" description="Rhodanese" evidence="3">
    <location>
        <begin position="162"/>
        <end position="267"/>
    </location>
</feature>
<dbReference type="CDD" id="cd01449">
    <property type="entry name" value="TST_Repeat_2"/>
    <property type="match status" value="1"/>
</dbReference>
<comment type="caution">
    <text evidence="4">The sequence shown here is derived from an EMBL/GenBank/DDBJ whole genome shotgun (WGS) entry which is preliminary data.</text>
</comment>
<accession>A0A8J3QDE6</accession>
<dbReference type="GO" id="GO:0004792">
    <property type="term" value="F:thiosulfate-cyanide sulfurtransferase activity"/>
    <property type="evidence" value="ECO:0007669"/>
    <property type="project" value="InterPro"/>
</dbReference>